<evidence type="ECO:0000313" key="2">
    <source>
        <dbReference type="Proteomes" id="UP001143856"/>
    </source>
</evidence>
<name>A0ACC1PNZ3_9PEZI</name>
<dbReference type="EMBL" id="JAPDGR010000092">
    <property type="protein sequence ID" value="KAJ2996540.1"/>
    <property type="molecule type" value="Genomic_DNA"/>
</dbReference>
<accession>A0ACC1PNZ3</accession>
<keyword evidence="2" id="KW-1185">Reference proteome</keyword>
<organism evidence="1 2">
    <name type="scientific">Xylaria curta</name>
    <dbReference type="NCBI Taxonomy" id="42375"/>
    <lineage>
        <taxon>Eukaryota</taxon>
        <taxon>Fungi</taxon>
        <taxon>Dikarya</taxon>
        <taxon>Ascomycota</taxon>
        <taxon>Pezizomycotina</taxon>
        <taxon>Sordariomycetes</taxon>
        <taxon>Xylariomycetidae</taxon>
        <taxon>Xylariales</taxon>
        <taxon>Xylariaceae</taxon>
        <taxon>Xylaria</taxon>
    </lineage>
</organism>
<gene>
    <name evidence="1" type="ORF">NUW58_g942</name>
</gene>
<proteinExistence type="predicted"/>
<evidence type="ECO:0000313" key="1">
    <source>
        <dbReference type="EMBL" id="KAJ2996540.1"/>
    </source>
</evidence>
<sequence>MSPKEDSKANLMAVASSRDAQPNTDSVIRSRRTYAYDNGTDTQLGSSGSLVLDRILDRVLDHYIVKFFVRPFVRKPDCVRYRPRNNYLDRSYEIAAATDNALSNKLDRMNHDITQGFMGVSQRLESVEKRLEAIESRMSTMEARMVGMESRGAGMEVPMDNMEMEGSMLGASVL</sequence>
<protein>
    <submittedName>
        <fullName evidence="1">Uncharacterized protein</fullName>
    </submittedName>
</protein>
<comment type="caution">
    <text evidence="1">The sequence shown here is derived from an EMBL/GenBank/DDBJ whole genome shotgun (WGS) entry which is preliminary data.</text>
</comment>
<reference evidence="1" key="1">
    <citation type="submission" date="2022-10" db="EMBL/GenBank/DDBJ databases">
        <title>Genome Sequence of Xylaria curta.</title>
        <authorList>
            <person name="Buettner E."/>
        </authorList>
    </citation>
    <scope>NUCLEOTIDE SEQUENCE</scope>
    <source>
        <strain evidence="1">Babe10</strain>
    </source>
</reference>
<dbReference type="Proteomes" id="UP001143856">
    <property type="component" value="Unassembled WGS sequence"/>
</dbReference>